<proteinExistence type="predicted"/>
<reference evidence="1" key="2">
    <citation type="submission" date="1997-05" db="EMBL/GenBank/DDBJ databases">
        <authorList>
            <person name="Badcock K."/>
            <person name="Churcher C.M."/>
        </authorList>
    </citation>
    <scope>NUCLEOTIDE SEQUENCE</scope>
</reference>
<dbReference type="AlphaFoldDB" id="O05744"/>
<protein>
    <submittedName>
        <fullName evidence="1">Uncharacterized protein</fullName>
    </submittedName>
</protein>
<organism evidence="1">
    <name type="scientific">Mycobacterium leprae</name>
    <dbReference type="NCBI Taxonomy" id="1769"/>
    <lineage>
        <taxon>Bacteria</taxon>
        <taxon>Bacillati</taxon>
        <taxon>Actinomycetota</taxon>
        <taxon>Actinomycetes</taxon>
        <taxon>Mycobacteriales</taxon>
        <taxon>Mycobacteriaceae</taxon>
        <taxon>Mycobacterium</taxon>
    </lineage>
</organism>
<evidence type="ECO:0000313" key="1">
    <source>
        <dbReference type="EMBL" id="CAB08408.1"/>
    </source>
</evidence>
<sequence>MCNGTTAWPRSSTLSINNNSPDLSWSWLWPGWSLCLNVRGNRINAVIPRMRLDCDSAADDQGAMSRSKCLCQPRSALDVGEFGFAGVGRVRAGVEPAEVTVESGLGWSLAGAVGHHQWRVEGDQVIAGHVRPQSG</sequence>
<keyword evidence="1" id="KW-0031">Aminopeptidase</keyword>
<keyword evidence="1" id="KW-0378">Hydrolase</keyword>
<keyword evidence="1" id="KW-0645">Protease</keyword>
<dbReference type="GO" id="GO:0004177">
    <property type="term" value="F:aminopeptidase activity"/>
    <property type="evidence" value="ECO:0007669"/>
    <property type="project" value="UniProtKB-KW"/>
</dbReference>
<accession>O05744</accession>
<reference evidence="1" key="3">
    <citation type="submission" date="1997-05" db="EMBL/GenBank/DDBJ databases">
        <authorList>
            <person name="Parkhill J."/>
            <person name="Barrell B.G."/>
            <person name="Rajandream M.A."/>
        </authorList>
    </citation>
    <scope>NUCLEOTIDE SEQUENCE</scope>
</reference>
<gene>
    <name evidence="1" type="primary">MLCB5.12</name>
</gene>
<name>O05744_MYCLR</name>
<reference evidence="1" key="1">
    <citation type="journal article" date="1993" name="Mol. Microbiol.">
        <title>Use of an ordered cosmid library to deduce the genomic organization of Mycobacterium leprae.</title>
        <authorList>
            <person name="Eiglmeier K."/>
            <person name="Honore N."/>
            <person name="Woods S.A."/>
            <person name="Caudron B."/>
            <person name="Cole S.T."/>
        </authorList>
    </citation>
    <scope>NUCLEOTIDE SEQUENCE</scope>
</reference>
<dbReference type="EMBL" id="Z95151">
    <property type="protein sequence ID" value="CAB08408.1"/>
    <property type="molecule type" value="Genomic_DNA"/>
</dbReference>